<dbReference type="Gene3D" id="3.40.710.10">
    <property type="entry name" value="DD-peptidase/beta-lactamase superfamily"/>
    <property type="match status" value="1"/>
</dbReference>
<dbReference type="PROSITE" id="PS51257">
    <property type="entry name" value="PROKAR_LIPOPROTEIN"/>
    <property type="match status" value="1"/>
</dbReference>
<dbReference type="InterPro" id="IPR012338">
    <property type="entry name" value="Beta-lactam/transpept-like"/>
</dbReference>
<feature type="domain" description="Beta-lactamase-related" evidence="1">
    <location>
        <begin position="51"/>
        <end position="375"/>
    </location>
</feature>
<dbReference type="EMBL" id="JAVRHV010000005">
    <property type="protein sequence ID" value="MDT0553779.1"/>
    <property type="molecule type" value="Genomic_DNA"/>
</dbReference>
<reference evidence="2 3" key="1">
    <citation type="submission" date="2023-09" db="EMBL/GenBank/DDBJ databases">
        <authorList>
            <person name="Rey-Velasco X."/>
        </authorList>
    </citation>
    <scope>NUCLEOTIDE SEQUENCE [LARGE SCALE GENOMIC DNA]</scope>
    <source>
        <strain evidence="2 3">P050</strain>
    </source>
</reference>
<keyword evidence="2" id="KW-0378">Hydrolase</keyword>
<accession>A0ABU2Y6E4</accession>
<evidence type="ECO:0000313" key="3">
    <source>
        <dbReference type="Proteomes" id="UP001252186"/>
    </source>
</evidence>
<dbReference type="InterPro" id="IPR001466">
    <property type="entry name" value="Beta-lactam-related"/>
</dbReference>
<dbReference type="RefSeq" id="WP_311593864.1">
    <property type="nucleotide sequence ID" value="NZ_JAVRHV010000005.1"/>
</dbReference>
<proteinExistence type="predicted"/>
<organism evidence="2 3">
    <name type="scientific">Urechidicola vernalis</name>
    <dbReference type="NCBI Taxonomy" id="3075600"/>
    <lineage>
        <taxon>Bacteria</taxon>
        <taxon>Pseudomonadati</taxon>
        <taxon>Bacteroidota</taxon>
        <taxon>Flavobacteriia</taxon>
        <taxon>Flavobacteriales</taxon>
        <taxon>Flavobacteriaceae</taxon>
        <taxon>Urechidicola</taxon>
    </lineage>
</organism>
<evidence type="ECO:0000259" key="1">
    <source>
        <dbReference type="Pfam" id="PF00144"/>
    </source>
</evidence>
<dbReference type="PANTHER" id="PTHR46825:SF9">
    <property type="entry name" value="BETA-LACTAMASE-RELATED DOMAIN-CONTAINING PROTEIN"/>
    <property type="match status" value="1"/>
</dbReference>
<gene>
    <name evidence="2" type="ORF">RM519_11020</name>
</gene>
<name>A0ABU2Y6E4_9FLAO</name>
<dbReference type="PANTHER" id="PTHR46825">
    <property type="entry name" value="D-ALANYL-D-ALANINE-CARBOXYPEPTIDASE/ENDOPEPTIDASE AMPH"/>
    <property type="match status" value="1"/>
</dbReference>
<keyword evidence="3" id="KW-1185">Reference proteome</keyword>
<dbReference type="InterPro" id="IPR050491">
    <property type="entry name" value="AmpC-like"/>
</dbReference>
<comment type="caution">
    <text evidence="2">The sequence shown here is derived from an EMBL/GenBank/DDBJ whole genome shotgun (WGS) entry which is preliminary data.</text>
</comment>
<sequence length="494" mass="54779">MRESRIKISFIVIAFCSFIFGCNPNFNKKTDSKKEKAINSLIKNDSTLYSVKDAMKLHGLKGLSVAVFENYKIVWTGTWGIKDVETGEPIDGNTAFSTASIAKPITATLFAILEEKGLINLKDPVSNYLKRWKLPESEFLSDTELTFEHLLSHTAGTTQHGFADFYEGDSIPILVQSLKGQLPRYDEEISFQWKPGTNWSYSGGGYVIAQMAIEDSLGVSLADLAYEYLFQPLALNNTTMKQPNETDFLTNIAMAHDENGEIVGTGIPITPQVAPSGLWSTPSDLATFVIEIQNALRNKNNTVISNKVAKRVTAIVTSKVLGGWSLGWERRYGFGNYDWFSHGGANTGIGGHIYGTMKDGNGIAFLGNGANTNRMPVTNQFRNSIIEANKWYIPIDKSLEKPMTKELTEMITGKYIHTLFGEVVEVISGDEGLYIKGFIGNGTNELTFIGDDTFLIDGSPSKIKIKKNEADGSLYILLIRNNTNEERVAYRKQF</sequence>
<evidence type="ECO:0000313" key="2">
    <source>
        <dbReference type="EMBL" id="MDT0553779.1"/>
    </source>
</evidence>
<protein>
    <submittedName>
        <fullName evidence="2">Serine hydrolase domain-containing protein</fullName>
        <ecNumber evidence="2">3.1.1.103</ecNumber>
    </submittedName>
</protein>
<dbReference type="GO" id="GO:0016787">
    <property type="term" value="F:hydrolase activity"/>
    <property type="evidence" value="ECO:0007669"/>
    <property type="project" value="UniProtKB-KW"/>
</dbReference>
<dbReference type="SUPFAM" id="SSF56601">
    <property type="entry name" value="beta-lactamase/transpeptidase-like"/>
    <property type="match status" value="1"/>
</dbReference>
<dbReference type="Pfam" id="PF00144">
    <property type="entry name" value="Beta-lactamase"/>
    <property type="match status" value="1"/>
</dbReference>
<dbReference type="Proteomes" id="UP001252186">
    <property type="component" value="Unassembled WGS sequence"/>
</dbReference>
<dbReference type="EC" id="3.1.1.103" evidence="2"/>